<dbReference type="EMBL" id="LJIG01022732">
    <property type="protein sequence ID" value="KRT78999.1"/>
    <property type="molecule type" value="Genomic_DNA"/>
</dbReference>
<dbReference type="GO" id="GO:0005737">
    <property type="term" value="C:cytoplasm"/>
    <property type="evidence" value="ECO:0007669"/>
    <property type="project" value="UniProtKB-SubCell"/>
</dbReference>
<evidence type="ECO:0000256" key="2">
    <source>
        <dbReference type="RuleBase" id="RU367083"/>
    </source>
</evidence>
<protein>
    <recommendedName>
        <fullName evidence="2">CCR4-NOT transcription complex subunit 10</fullName>
    </recommendedName>
</protein>
<evidence type="ECO:0000256" key="1">
    <source>
        <dbReference type="ARBA" id="ARBA00010080"/>
    </source>
</evidence>
<reference evidence="3 4" key="1">
    <citation type="submission" date="2015-09" db="EMBL/GenBank/DDBJ databases">
        <title>Draft genome of the scarab beetle Oryctes borbonicus.</title>
        <authorList>
            <person name="Meyer J.M."/>
            <person name="Markov G.V."/>
            <person name="Baskaran P."/>
            <person name="Herrmann M."/>
            <person name="Sommer R.J."/>
            <person name="Roedelsperger C."/>
        </authorList>
    </citation>
    <scope>NUCLEOTIDE SEQUENCE [LARGE SCALE GENOMIC DNA]</scope>
    <source>
        <strain evidence="3">OB123</strain>
        <tissue evidence="3">Whole animal</tissue>
    </source>
</reference>
<comment type="subcellular location">
    <subcellularLocation>
        <location evidence="2">Cytoplasm</location>
    </subcellularLocation>
    <subcellularLocation>
        <location evidence="2">Nucleus</location>
    </subcellularLocation>
</comment>
<evidence type="ECO:0000313" key="3">
    <source>
        <dbReference type="EMBL" id="KRT78999.1"/>
    </source>
</evidence>
<keyword evidence="2" id="KW-0810">Translation regulation</keyword>
<comment type="similarity">
    <text evidence="1 2">Belongs to the CNOT10 family.</text>
</comment>
<name>A0A0T6AWM5_9SCAR</name>
<dbReference type="GO" id="GO:0031047">
    <property type="term" value="P:regulatory ncRNA-mediated gene silencing"/>
    <property type="evidence" value="ECO:0007669"/>
    <property type="project" value="UniProtKB-UniRule"/>
</dbReference>
<accession>A0A0T6AWM5</accession>
<feature type="non-terminal residue" evidence="3">
    <location>
        <position position="431"/>
    </location>
</feature>
<evidence type="ECO:0000313" key="4">
    <source>
        <dbReference type="Proteomes" id="UP000051574"/>
    </source>
</evidence>
<keyword evidence="2" id="KW-0804">Transcription</keyword>
<dbReference type="InterPro" id="IPR011990">
    <property type="entry name" value="TPR-like_helical_dom_sf"/>
</dbReference>
<dbReference type="PANTHER" id="PTHR12979:SF5">
    <property type="entry name" value="CCR4-NOT TRANSCRIPTION COMPLEX SUBUNIT 10"/>
    <property type="match status" value="1"/>
</dbReference>
<organism evidence="3 4">
    <name type="scientific">Oryctes borbonicus</name>
    <dbReference type="NCBI Taxonomy" id="1629725"/>
    <lineage>
        <taxon>Eukaryota</taxon>
        <taxon>Metazoa</taxon>
        <taxon>Ecdysozoa</taxon>
        <taxon>Arthropoda</taxon>
        <taxon>Hexapoda</taxon>
        <taxon>Insecta</taxon>
        <taxon>Pterygota</taxon>
        <taxon>Neoptera</taxon>
        <taxon>Endopterygota</taxon>
        <taxon>Coleoptera</taxon>
        <taxon>Polyphaga</taxon>
        <taxon>Scarabaeiformia</taxon>
        <taxon>Scarabaeidae</taxon>
        <taxon>Dynastinae</taxon>
        <taxon>Oryctes</taxon>
    </lineage>
</organism>
<dbReference type="GO" id="GO:0030014">
    <property type="term" value="C:CCR4-NOT complex"/>
    <property type="evidence" value="ECO:0007669"/>
    <property type="project" value="UniProtKB-UniRule"/>
</dbReference>
<dbReference type="OrthoDB" id="25157at2759"/>
<proteinExistence type="inferred from homology"/>
<dbReference type="SMART" id="SM00028">
    <property type="entry name" value="TPR"/>
    <property type="match status" value="2"/>
</dbReference>
<dbReference type="PANTHER" id="PTHR12979">
    <property type="entry name" value="CCR4-NOT TRANSCRIPTION COMPLEX SUBUNIT 10"/>
    <property type="match status" value="1"/>
</dbReference>
<dbReference type="SUPFAM" id="SSF48452">
    <property type="entry name" value="TPR-like"/>
    <property type="match status" value="2"/>
</dbReference>
<dbReference type="Proteomes" id="UP000051574">
    <property type="component" value="Unassembled WGS sequence"/>
</dbReference>
<gene>
    <name evidence="3" type="ORF">AMK59_8561</name>
</gene>
<dbReference type="InterPro" id="IPR019734">
    <property type="entry name" value="TPR_rpt"/>
</dbReference>
<dbReference type="InterPro" id="IPR039740">
    <property type="entry name" value="CNOT10"/>
</dbReference>
<dbReference type="GO" id="GO:0017148">
    <property type="term" value="P:negative regulation of translation"/>
    <property type="evidence" value="ECO:0007669"/>
    <property type="project" value="TreeGrafter"/>
</dbReference>
<comment type="function">
    <text evidence="2">Component of the CCR4-NOT complex which is one of the major cellular mRNA deadenylases and is linked to various cellular processes including bulk mRNA degradation, miRNA-mediated repression, translational repression during translational initiation and general transcription regulation.</text>
</comment>
<keyword evidence="2" id="KW-0963">Cytoplasm</keyword>
<dbReference type="AlphaFoldDB" id="A0A0T6AWM5"/>
<keyword evidence="2" id="KW-0943">RNA-mediated gene silencing</keyword>
<keyword evidence="2" id="KW-0805">Transcription regulation</keyword>
<sequence length="431" mass="48557">MIELQLCIRQPEKTLGLITYLQNQCLNGTANVKINLKHPKTAEKEFKEKLNKTLPQSSPATEQFLKKLVKYRAKCYMMNHTINLAKKEIQELGDVDKSNVEYLYLLANQEYFLGNFQESVKILTSIPVDSLKYSDSGESSTVMFYNNMGVLHHAMGKPNLACHYYQKALQEDNALTSQKDVENSLWSIGGSHYHEIMYNLGISLLYAGKPQQAFECLIVAVRRYHRNSRLWLRLAECCIVAHRETNEADFDIKQKKKEFVAECIGTNEHQKIVLTTNLSKDKKYSTESLSYAVPVPTLEFATLCLRNAQMLLPSNAVSSPVPLLVKPGVTPPAPPPSPGPAPSNSISNEDVINLRNSILIANSYVSLCLGDYIMTLEYAENLLNQPRKSGIHILLAHLYAAESLVLLDKVQQALQHLHPEHIKDLSHELPP</sequence>
<comment type="caution">
    <text evidence="3">The sequence shown here is derived from an EMBL/GenBank/DDBJ whole genome shotgun (WGS) entry which is preliminary data.</text>
</comment>
<dbReference type="GO" id="GO:0006402">
    <property type="term" value="P:mRNA catabolic process"/>
    <property type="evidence" value="ECO:0007669"/>
    <property type="project" value="TreeGrafter"/>
</dbReference>
<keyword evidence="2" id="KW-0539">Nucleus</keyword>
<dbReference type="GO" id="GO:0005634">
    <property type="term" value="C:nucleus"/>
    <property type="evidence" value="ECO:0007669"/>
    <property type="project" value="UniProtKB-SubCell"/>
</dbReference>
<dbReference type="Gene3D" id="1.25.40.10">
    <property type="entry name" value="Tetratricopeptide repeat domain"/>
    <property type="match status" value="1"/>
</dbReference>
<keyword evidence="4" id="KW-1185">Reference proteome</keyword>